<comment type="caution">
    <text evidence="2">The sequence shown here is derived from an EMBL/GenBank/DDBJ whole genome shotgun (WGS) entry which is preliminary data.</text>
</comment>
<sequence>MIVAKIESHSLIKSLIIWSILFGVIVFGFSSVYPQMHSTAMKSVLDAKLGGLSPALLKTFNISVNGQSSFLVATGFFSYYFQYMFLAASIYAMMLGSQALIKEETDGTIEFLYAQPITRKGIVSGKLLANTGILVVFWLLSFVFSLGATLAFKQSTDNTDDILTALAKVYTQDGLILLFFLALGFLLSTCLKSSKQSTSISLGIVFCFYLIGIFADLNQSFSWAQHFSPIHMGIPAKLLEKNLPIGTIGLFILFSGLFIVGTYAIYQRKDLKV</sequence>
<feature type="transmembrane region" description="Helical" evidence="1">
    <location>
        <begin position="169"/>
        <end position="188"/>
    </location>
</feature>
<keyword evidence="1" id="KW-0812">Transmembrane</keyword>
<gene>
    <name evidence="2" type="ORF">BCR26_11910</name>
</gene>
<feature type="transmembrane region" description="Helical" evidence="1">
    <location>
        <begin position="200"/>
        <end position="223"/>
    </location>
</feature>
<dbReference type="RefSeq" id="WP_069698271.1">
    <property type="nucleotide sequence ID" value="NZ_JAGGMA010000023.1"/>
</dbReference>
<keyword evidence="1" id="KW-0472">Membrane</keyword>
<dbReference type="Proteomes" id="UP000095256">
    <property type="component" value="Unassembled WGS sequence"/>
</dbReference>
<evidence type="ECO:0000313" key="3">
    <source>
        <dbReference type="Proteomes" id="UP000095256"/>
    </source>
</evidence>
<protein>
    <recommendedName>
        <fullName evidence="4">ABC transporter permease</fullName>
    </recommendedName>
</protein>
<dbReference type="EMBL" id="MIEK01000016">
    <property type="protein sequence ID" value="OEH82740.1"/>
    <property type="molecule type" value="Genomic_DNA"/>
</dbReference>
<keyword evidence="3" id="KW-1185">Reference proteome</keyword>
<dbReference type="Pfam" id="PF12679">
    <property type="entry name" value="ABC2_membrane_2"/>
    <property type="match status" value="1"/>
</dbReference>
<dbReference type="OrthoDB" id="9800309at2"/>
<feature type="transmembrane region" description="Helical" evidence="1">
    <location>
        <begin position="12"/>
        <end position="33"/>
    </location>
</feature>
<feature type="transmembrane region" description="Helical" evidence="1">
    <location>
        <begin position="127"/>
        <end position="149"/>
    </location>
</feature>
<name>A0A1E5KXW3_9ENTE</name>
<dbReference type="GO" id="GO:0140359">
    <property type="term" value="F:ABC-type transporter activity"/>
    <property type="evidence" value="ECO:0007669"/>
    <property type="project" value="InterPro"/>
</dbReference>
<evidence type="ECO:0000256" key="1">
    <source>
        <dbReference type="SAM" id="Phobius"/>
    </source>
</evidence>
<dbReference type="AlphaFoldDB" id="A0A1E5KXW3"/>
<dbReference type="PANTHER" id="PTHR43471">
    <property type="entry name" value="ABC TRANSPORTER PERMEASE"/>
    <property type="match status" value="1"/>
</dbReference>
<evidence type="ECO:0000313" key="2">
    <source>
        <dbReference type="EMBL" id="OEH82740.1"/>
    </source>
</evidence>
<evidence type="ECO:0008006" key="4">
    <source>
        <dbReference type="Google" id="ProtNLM"/>
    </source>
</evidence>
<feature type="transmembrane region" description="Helical" evidence="1">
    <location>
        <begin position="243"/>
        <end position="266"/>
    </location>
</feature>
<dbReference type="GO" id="GO:0005886">
    <property type="term" value="C:plasma membrane"/>
    <property type="evidence" value="ECO:0007669"/>
    <property type="project" value="UniProtKB-SubCell"/>
</dbReference>
<proteinExistence type="predicted"/>
<dbReference type="STRING" id="762845.BCR26_11910"/>
<keyword evidence="1" id="KW-1133">Transmembrane helix</keyword>
<organism evidence="2 3">
    <name type="scientific">Enterococcus rivorum</name>
    <dbReference type="NCBI Taxonomy" id="762845"/>
    <lineage>
        <taxon>Bacteria</taxon>
        <taxon>Bacillati</taxon>
        <taxon>Bacillota</taxon>
        <taxon>Bacilli</taxon>
        <taxon>Lactobacillales</taxon>
        <taxon>Enterococcaceae</taxon>
        <taxon>Enterococcus</taxon>
    </lineage>
</organism>
<dbReference type="PANTHER" id="PTHR43471:SF12">
    <property type="entry name" value="HYPOTHETICAL MEMBRANE PROTEIN, CONSERVED"/>
    <property type="match status" value="1"/>
</dbReference>
<feature type="transmembrane region" description="Helical" evidence="1">
    <location>
        <begin position="70"/>
        <end position="92"/>
    </location>
</feature>
<accession>A0A1E5KXW3</accession>
<reference evidence="2 3" key="1">
    <citation type="submission" date="2016-09" db="EMBL/GenBank/DDBJ databases">
        <authorList>
            <person name="Capua I."/>
            <person name="De Benedictis P."/>
            <person name="Joannis T."/>
            <person name="Lombin L.H."/>
            <person name="Cattoli G."/>
        </authorList>
    </citation>
    <scope>NUCLEOTIDE SEQUENCE [LARGE SCALE GENOMIC DNA]</scope>
    <source>
        <strain evidence="2 3">LMG 25899</strain>
    </source>
</reference>